<evidence type="ECO:0000256" key="1">
    <source>
        <dbReference type="SAM" id="SignalP"/>
    </source>
</evidence>
<dbReference type="RefSeq" id="WP_379935072.1">
    <property type="nucleotide sequence ID" value="NZ_JBHTHY010000011.1"/>
</dbReference>
<dbReference type="Pfam" id="PF13590">
    <property type="entry name" value="DUF4136"/>
    <property type="match status" value="1"/>
</dbReference>
<evidence type="ECO:0000313" key="3">
    <source>
        <dbReference type="EMBL" id="MFD0798361.1"/>
    </source>
</evidence>
<organism evidence="3 4">
    <name type="scientific">Maribacter chungangensis</name>
    <dbReference type="NCBI Taxonomy" id="1069117"/>
    <lineage>
        <taxon>Bacteria</taxon>
        <taxon>Pseudomonadati</taxon>
        <taxon>Bacteroidota</taxon>
        <taxon>Flavobacteriia</taxon>
        <taxon>Flavobacteriales</taxon>
        <taxon>Flavobacteriaceae</taxon>
        <taxon>Maribacter</taxon>
    </lineage>
</organism>
<keyword evidence="1" id="KW-0732">Signal</keyword>
<proteinExistence type="predicted"/>
<feature type="signal peptide" evidence="1">
    <location>
        <begin position="1"/>
        <end position="25"/>
    </location>
</feature>
<protein>
    <submittedName>
        <fullName evidence="3">DUF4136 domain-containing protein</fullName>
    </submittedName>
</protein>
<dbReference type="EMBL" id="JBHTHY010000011">
    <property type="protein sequence ID" value="MFD0798361.1"/>
    <property type="molecule type" value="Genomic_DNA"/>
</dbReference>
<gene>
    <name evidence="3" type="ORF">ACFQZJ_12890</name>
</gene>
<name>A0ABW3B653_9FLAO</name>
<feature type="domain" description="DUF4136" evidence="2">
    <location>
        <begin position="31"/>
        <end position="193"/>
    </location>
</feature>
<dbReference type="Gene3D" id="3.30.160.670">
    <property type="match status" value="1"/>
</dbReference>
<dbReference type="InterPro" id="IPR025411">
    <property type="entry name" value="DUF4136"/>
</dbReference>
<keyword evidence="4" id="KW-1185">Reference proteome</keyword>
<feature type="chain" id="PRO_5046361190" evidence="1">
    <location>
        <begin position="26"/>
        <end position="197"/>
    </location>
</feature>
<evidence type="ECO:0000259" key="2">
    <source>
        <dbReference type="Pfam" id="PF13590"/>
    </source>
</evidence>
<sequence length="197" mass="22890">MKRVMKMTLALVAMVLATSCGPTLSTTKMTDKNLADYKTFAYLPSTNFEVPDDLATNDRVAQSVIKAMNENMKDARYEINRKNPDLLVLLTTKFDKEPMRDVDAIYASYPYDTPYPVSPYYENYYYWDYERYTEIIGYDVDYSSYKIGTLIVDIVDRKTKKRLWTGTAEQAIYQQDTSDKVAEYVDAIFDEYPKTSK</sequence>
<reference evidence="4" key="1">
    <citation type="journal article" date="2019" name="Int. J. Syst. Evol. Microbiol.">
        <title>The Global Catalogue of Microorganisms (GCM) 10K type strain sequencing project: providing services to taxonomists for standard genome sequencing and annotation.</title>
        <authorList>
            <consortium name="The Broad Institute Genomics Platform"/>
            <consortium name="The Broad Institute Genome Sequencing Center for Infectious Disease"/>
            <person name="Wu L."/>
            <person name="Ma J."/>
        </authorList>
    </citation>
    <scope>NUCLEOTIDE SEQUENCE [LARGE SCALE GENOMIC DNA]</scope>
    <source>
        <strain evidence="4">CCUG 61948</strain>
    </source>
</reference>
<accession>A0ABW3B653</accession>
<dbReference type="Proteomes" id="UP001597012">
    <property type="component" value="Unassembled WGS sequence"/>
</dbReference>
<evidence type="ECO:0000313" key="4">
    <source>
        <dbReference type="Proteomes" id="UP001597012"/>
    </source>
</evidence>
<dbReference type="PROSITE" id="PS51257">
    <property type="entry name" value="PROKAR_LIPOPROTEIN"/>
    <property type="match status" value="1"/>
</dbReference>
<comment type="caution">
    <text evidence="3">The sequence shown here is derived from an EMBL/GenBank/DDBJ whole genome shotgun (WGS) entry which is preliminary data.</text>
</comment>